<dbReference type="EMBL" id="JMQC01000009">
    <property type="protein sequence ID" value="KFM95700.1"/>
    <property type="molecule type" value="Genomic_DNA"/>
</dbReference>
<dbReference type="Proteomes" id="UP000264294">
    <property type="component" value="Unassembled WGS sequence"/>
</dbReference>
<protein>
    <submittedName>
        <fullName evidence="1">Uncharacterized protein</fullName>
    </submittedName>
</protein>
<accession>A0A090YUE6</accession>
<dbReference type="EMBL" id="QVOD01000125">
    <property type="protein sequence ID" value="RFT61381.1"/>
    <property type="molecule type" value="Genomic_DNA"/>
</dbReference>
<evidence type="ECO:0000313" key="2">
    <source>
        <dbReference type="EMBL" id="RFT61381.1"/>
    </source>
</evidence>
<evidence type="ECO:0000313" key="1">
    <source>
        <dbReference type="EMBL" id="KFM95700.1"/>
    </source>
</evidence>
<reference evidence="1 3" key="1">
    <citation type="submission" date="2014-04" db="EMBL/GenBank/DDBJ databases">
        <authorList>
            <person name="Bishop-Lilly K.A."/>
            <person name="Broomall S.M."/>
            <person name="Chain P.S."/>
            <person name="Chertkov O."/>
            <person name="Coyne S.R."/>
            <person name="Daligault H.E."/>
            <person name="Davenport K.W."/>
            <person name="Erkkila T."/>
            <person name="Frey K.G."/>
            <person name="Gibbons H.S."/>
            <person name="Gu W."/>
            <person name="Jaissle J."/>
            <person name="Johnson S.L."/>
            <person name="Koroleva G.I."/>
            <person name="Ladner J.T."/>
            <person name="Lo C.-C."/>
            <person name="Minogue T.D."/>
            <person name="Munk C."/>
            <person name="Palacios G.F."/>
            <person name="Redden C.L."/>
            <person name="Rosenzweig C.N."/>
            <person name="Scholz M.B."/>
            <person name="Teshima H."/>
            <person name="Xu Y."/>
        </authorList>
    </citation>
    <scope>NUCLEOTIDE SEQUENCE [LARGE SCALE GENOMIC DNA]</scope>
    <source>
        <strain evidence="1 3">BHP</strain>
    </source>
</reference>
<evidence type="ECO:0000313" key="3">
    <source>
        <dbReference type="Proteomes" id="UP000029389"/>
    </source>
</evidence>
<name>A0A090YUE6_9BACI</name>
<proteinExistence type="predicted"/>
<dbReference type="RefSeq" id="WP_042984527.1">
    <property type="nucleotide sequence ID" value="NZ_QVOD01000125.1"/>
</dbReference>
<keyword evidence="4" id="KW-1185">Reference proteome</keyword>
<organism evidence="1 3">
    <name type="scientific">Bacillus clarus</name>
    <dbReference type="NCBI Taxonomy" id="2338372"/>
    <lineage>
        <taxon>Bacteria</taxon>
        <taxon>Bacillati</taxon>
        <taxon>Bacillota</taxon>
        <taxon>Bacilli</taxon>
        <taxon>Bacillales</taxon>
        <taxon>Bacillaceae</taxon>
        <taxon>Bacillus</taxon>
        <taxon>Bacillus cereus group</taxon>
    </lineage>
</organism>
<dbReference type="Proteomes" id="UP000029389">
    <property type="component" value="Unassembled WGS sequence"/>
</dbReference>
<gene>
    <name evidence="2" type="ORF">D0U04_30420</name>
    <name evidence="1" type="ORF">DJ93_5409</name>
</gene>
<dbReference type="PATRIC" id="fig|1405.8.peg.5578"/>
<dbReference type="AlphaFoldDB" id="A0A090YUE6"/>
<comment type="caution">
    <text evidence="1">The sequence shown here is derived from an EMBL/GenBank/DDBJ whole genome shotgun (WGS) entry which is preliminary data.</text>
</comment>
<sequence>MTNYNMYEVILHESVFLKKSREDQIILIEAWRTRFTVDEIIDGMDISKNQYYNILNNLGIKIRNANIKGGSKMKSILSEEEFNNMKLNVCNYKVYKSIDLQQQIELFIYYLEEHANNSIADLARMMNTNAANLYAMNSKVKKLRQADIQEQSVEIELENTELKNPCDNIEKSLLESESNNLKEDLVKKNKYDIQCKNNSFSFDIKGNYDAKTVARRMKLILDILENDDTEFDVDIKITQK</sequence>
<reference evidence="2 4" key="2">
    <citation type="submission" date="2018-08" db="EMBL/GenBank/DDBJ databases">
        <title>Bacillus clarus sp. nov. strain PS00077A.</title>
        <authorList>
            <person name="Mendez Acevedo M."/>
            <person name="Carroll L."/>
            <person name="Mukherjee M."/>
            <person name="Wiedmann M."/>
            <person name="Kovac J."/>
        </authorList>
    </citation>
    <scope>NUCLEOTIDE SEQUENCE [LARGE SCALE GENOMIC DNA]</scope>
    <source>
        <strain evidence="2 4">PS00077A</strain>
    </source>
</reference>
<evidence type="ECO:0000313" key="4">
    <source>
        <dbReference type="Proteomes" id="UP000264294"/>
    </source>
</evidence>